<proteinExistence type="predicted"/>
<dbReference type="Proteomes" id="UP000785171">
    <property type="component" value="Unassembled WGS sequence"/>
</dbReference>
<dbReference type="EMBL" id="JPWU03000789">
    <property type="protein sequence ID" value="KAG2506920.1"/>
    <property type="molecule type" value="Genomic_DNA"/>
</dbReference>
<feature type="region of interest" description="Disordered" evidence="1">
    <location>
        <begin position="58"/>
        <end position="80"/>
    </location>
</feature>
<sequence>MATAEDTKRVLTAAEKRAARRARVLQGSESRLKLLKGQISSLKEPQEGLEQQLDEAVDELMTGDGETQTEASGAASTETTELKIPPRVDPAKRRRDAAVRRRKKEAMVQEMLGTAAVVESEGSSNSEEAEAVKELEKVQKPREIEVASSTAAFSRHSLALKLRVMEEKLVLLLIVAVAVYVALAMDLRAITASLAADDQLFMSYQDLISKGVSMNAIRQQFEREQLDPEVHKRLELLLTDRLKMETMRTSAAAMSSSGWLPDVADLGLYFSSLLAHPPIVLCVLLVRLVVATSAKGLHTALDLPDVKSPQEEDLGFLVNLALSSRPVLKDFLVKARKSLDDVFVFIFALVVFVATRALWLS</sequence>
<evidence type="ECO:0008006" key="9">
    <source>
        <dbReference type="Google" id="ProtNLM"/>
    </source>
</evidence>
<dbReference type="Proteomes" id="UP000285883">
    <property type="component" value="Unassembled WGS sequence"/>
</dbReference>
<evidence type="ECO:0000313" key="7">
    <source>
        <dbReference type="Proteomes" id="UP000285624"/>
    </source>
</evidence>
<gene>
    <name evidence="5" type="ORF">BBI17_008401</name>
    <name evidence="6" type="ORF">BBO99_00008445</name>
    <name evidence="3" type="ORF">JM16_008511</name>
    <name evidence="4" type="ORF">JM18_009342</name>
</gene>
<comment type="caution">
    <text evidence="6">The sequence shown here is derived from an EMBL/GenBank/DDBJ whole genome shotgun (WGS) entry which is preliminary data.</text>
</comment>
<dbReference type="EMBL" id="JPWV03000678">
    <property type="protein sequence ID" value="KAG2506599.1"/>
    <property type="molecule type" value="Genomic_DNA"/>
</dbReference>
<feature type="compositionally biased region" description="Low complexity" evidence="1">
    <location>
        <begin position="66"/>
        <end position="79"/>
    </location>
</feature>
<evidence type="ECO:0000313" key="6">
    <source>
        <dbReference type="EMBL" id="RLN75270.1"/>
    </source>
</evidence>
<accession>A0A3R7HDV9</accession>
<dbReference type="EMBL" id="MAYM02001777">
    <property type="protein sequence ID" value="RLN10851.1"/>
    <property type="molecule type" value="Genomic_DNA"/>
</dbReference>
<reference evidence="3" key="3">
    <citation type="submission" date="2020-06" db="EMBL/GenBank/DDBJ databases">
        <authorList>
            <person name="Studholme D.J."/>
        </authorList>
    </citation>
    <scope>NUCLEOTIDE SEQUENCE</scope>
    <source>
        <strain evidence="3">NZFS 2646</strain>
        <strain evidence="4">NZFS 3630</strain>
    </source>
</reference>
<dbReference type="Proteomes" id="UP000792063">
    <property type="component" value="Unassembled WGS sequence"/>
</dbReference>
<dbReference type="Proteomes" id="UP000285624">
    <property type="component" value="Unassembled WGS sequence"/>
</dbReference>
<dbReference type="AlphaFoldDB" id="A0A3R7HDV9"/>
<reference evidence="3" key="1">
    <citation type="journal article" date="2015" name="Genom Data">
        <title>Genome sequences of six Phytophthora species associated with forests in New Zealand.</title>
        <authorList>
            <person name="Studholme D.J."/>
            <person name="McDougal R.L."/>
            <person name="Sambles C."/>
            <person name="Hansen E."/>
            <person name="Hardy G."/>
            <person name="Grant M."/>
            <person name="Ganley R.J."/>
            <person name="Williams N.M."/>
        </authorList>
    </citation>
    <scope>NUCLEOTIDE SEQUENCE</scope>
    <source>
        <strain evidence="3">NZFS 2646</strain>
        <strain evidence="4">NZFS 3630</strain>
    </source>
</reference>
<feature type="transmembrane region" description="Helical" evidence="2">
    <location>
        <begin position="169"/>
        <end position="190"/>
    </location>
</feature>
<protein>
    <recommendedName>
        <fullName evidence="9">Transmembrane protein</fullName>
    </recommendedName>
</protein>
<feature type="transmembrane region" description="Helical" evidence="2">
    <location>
        <begin position="266"/>
        <end position="290"/>
    </location>
</feature>
<keyword evidence="7" id="KW-1185">Reference proteome</keyword>
<evidence type="ECO:0000256" key="1">
    <source>
        <dbReference type="SAM" id="MobiDB-lite"/>
    </source>
</evidence>
<organism evidence="6 7">
    <name type="scientific">Phytophthora kernoviae</name>
    <dbReference type="NCBI Taxonomy" id="325452"/>
    <lineage>
        <taxon>Eukaryota</taxon>
        <taxon>Sar</taxon>
        <taxon>Stramenopiles</taxon>
        <taxon>Oomycota</taxon>
        <taxon>Peronosporomycetes</taxon>
        <taxon>Peronosporales</taxon>
        <taxon>Peronosporaceae</taxon>
        <taxon>Phytophthora</taxon>
    </lineage>
</organism>
<evidence type="ECO:0000313" key="3">
    <source>
        <dbReference type="EMBL" id="KAG2506599.1"/>
    </source>
</evidence>
<feature type="compositionally biased region" description="Low complexity" evidence="1">
    <location>
        <begin position="117"/>
        <end position="126"/>
    </location>
</feature>
<feature type="region of interest" description="Disordered" evidence="1">
    <location>
        <begin position="117"/>
        <end position="136"/>
    </location>
</feature>
<feature type="transmembrane region" description="Helical" evidence="2">
    <location>
        <begin position="342"/>
        <end position="359"/>
    </location>
</feature>
<keyword evidence="2" id="KW-0472">Membrane</keyword>
<dbReference type="EMBL" id="MBDN02000443">
    <property type="protein sequence ID" value="RLN75270.1"/>
    <property type="molecule type" value="Genomic_DNA"/>
</dbReference>
<name>A0A3R7HDV9_9STRA</name>
<evidence type="ECO:0000256" key="2">
    <source>
        <dbReference type="SAM" id="Phobius"/>
    </source>
</evidence>
<evidence type="ECO:0000313" key="5">
    <source>
        <dbReference type="EMBL" id="RLN10851.1"/>
    </source>
</evidence>
<keyword evidence="2" id="KW-1133">Transmembrane helix</keyword>
<keyword evidence="2" id="KW-0812">Transmembrane</keyword>
<reference evidence="7 8" key="2">
    <citation type="submission" date="2018-07" db="EMBL/GenBank/DDBJ databases">
        <title>Genome sequencing of oomycete isolates from Chile give support for New Zealand origin for Phytophthora kernoviae and make available the first Nothophytophthora sp. genome.</title>
        <authorList>
            <person name="Studholme D.J."/>
            <person name="Sanfuentes E."/>
            <person name="Panda P."/>
            <person name="Hill R."/>
            <person name="Sambles C."/>
            <person name="Grant M."/>
            <person name="Williams N.M."/>
            <person name="Mcdougal R.L."/>
        </authorList>
    </citation>
    <scope>NUCLEOTIDE SEQUENCE [LARGE SCALE GENOMIC DNA]</scope>
    <source>
        <strain evidence="5">Chile2</strain>
        <strain evidence="6">Chile4</strain>
    </source>
</reference>
<evidence type="ECO:0000313" key="4">
    <source>
        <dbReference type="EMBL" id="KAG2506920.1"/>
    </source>
</evidence>
<evidence type="ECO:0000313" key="8">
    <source>
        <dbReference type="Proteomes" id="UP000285883"/>
    </source>
</evidence>